<sequence>MAGIHLNKKIGIIGGGITGLVIGIFLARAGHNVSIFEKKSLLSETSSKTTKLLHGGLRYLENFHFQEVKNGLNDRFWWLENFPKHTNKIKISIPFRHFLSIKFLKLYLGIKLYESLSGSKSLGKSSLTKTINSNNPQLKENYIRCLTFYDGVMDDYLLGKDLIRLAKELNINIYEDTEVSNFDINGKIDSYSFDKVILAAGPWSKILLDKNQIKSEKDIDFIRGSHIILKRKLNAGYMFSGICKSRYVFALPYKDFTLVGTTEERAESPENPSISLNEKKYLIDSYNKILKDPISYDEIDSSYSGVRPLIKSKNNFHNSSRDFYIQQNKSLISIFGGKWTTSPSIARKIATII</sequence>
<dbReference type="EMBL" id="SHBG01000008">
    <property type="protein sequence ID" value="RZO25234.1"/>
    <property type="molecule type" value="Genomic_DNA"/>
</dbReference>
<evidence type="ECO:0000313" key="8">
    <source>
        <dbReference type="EMBL" id="RZO25234.1"/>
    </source>
</evidence>
<keyword evidence="6" id="KW-0812">Transmembrane</keyword>
<dbReference type="InterPro" id="IPR000447">
    <property type="entry name" value="G3P_DH_FAD-dep"/>
</dbReference>
<dbReference type="GO" id="GO:0006072">
    <property type="term" value="P:glycerol-3-phosphate metabolic process"/>
    <property type="evidence" value="ECO:0007669"/>
    <property type="project" value="InterPro"/>
</dbReference>
<evidence type="ECO:0000256" key="5">
    <source>
        <dbReference type="ARBA" id="ARBA00023002"/>
    </source>
</evidence>
<dbReference type="InterPro" id="IPR006076">
    <property type="entry name" value="FAD-dep_OxRdtase"/>
</dbReference>
<comment type="cofactor">
    <cofactor evidence="1">
        <name>FAD</name>
        <dbReference type="ChEBI" id="CHEBI:57692"/>
    </cofactor>
</comment>
<evidence type="ECO:0000313" key="9">
    <source>
        <dbReference type="Proteomes" id="UP000315498"/>
    </source>
</evidence>
<keyword evidence="4" id="KW-0274">FAD</keyword>
<reference evidence="8 9" key="1">
    <citation type="submission" date="2019-02" db="EMBL/GenBank/DDBJ databases">
        <title>Prokaryotic population dynamics and viral predation in marine succession experiment using metagenomics: the confinement effect.</title>
        <authorList>
            <person name="Haro-Moreno J.M."/>
            <person name="Rodriguez-Valera F."/>
            <person name="Lopez-Perez M."/>
        </authorList>
    </citation>
    <scope>NUCLEOTIDE SEQUENCE [LARGE SCALE GENOMIC DNA]</scope>
    <source>
        <strain evidence="8">MED-G161</strain>
    </source>
</reference>
<protein>
    <submittedName>
        <fullName evidence="8">FAD-dependent oxidoreductase</fullName>
    </submittedName>
</protein>
<feature type="domain" description="FAD dependent oxidoreductase" evidence="7">
    <location>
        <begin position="10"/>
        <end position="350"/>
    </location>
</feature>
<gene>
    <name evidence="8" type="ORF">EVA94_01350</name>
</gene>
<name>A0A520MVK4_9GAMM</name>
<dbReference type="PANTHER" id="PTHR11985:SF15">
    <property type="entry name" value="GLYCEROL-3-PHOSPHATE DEHYDROGENASE, MITOCHONDRIAL"/>
    <property type="match status" value="1"/>
</dbReference>
<accession>A0A520MVK4</accession>
<keyword evidence="5" id="KW-0560">Oxidoreductase</keyword>
<evidence type="ECO:0000256" key="6">
    <source>
        <dbReference type="SAM" id="Phobius"/>
    </source>
</evidence>
<evidence type="ECO:0000256" key="1">
    <source>
        <dbReference type="ARBA" id="ARBA00001974"/>
    </source>
</evidence>
<feature type="transmembrane region" description="Helical" evidence="6">
    <location>
        <begin position="12"/>
        <end position="30"/>
    </location>
</feature>
<dbReference type="GO" id="GO:0004368">
    <property type="term" value="F:glycerol-3-phosphate dehydrogenase (quinone) activity"/>
    <property type="evidence" value="ECO:0007669"/>
    <property type="project" value="InterPro"/>
</dbReference>
<keyword evidence="3" id="KW-0285">Flavoprotein</keyword>
<dbReference type="AlphaFoldDB" id="A0A520MVK4"/>
<dbReference type="PANTHER" id="PTHR11985">
    <property type="entry name" value="GLYCEROL-3-PHOSPHATE DEHYDROGENASE"/>
    <property type="match status" value="1"/>
</dbReference>
<dbReference type="Gene3D" id="3.30.9.10">
    <property type="entry name" value="D-Amino Acid Oxidase, subunit A, domain 2"/>
    <property type="match status" value="1"/>
</dbReference>
<dbReference type="Gene3D" id="3.50.50.60">
    <property type="entry name" value="FAD/NAD(P)-binding domain"/>
    <property type="match status" value="1"/>
</dbReference>
<dbReference type="Pfam" id="PF01266">
    <property type="entry name" value="DAO"/>
    <property type="match status" value="1"/>
</dbReference>
<dbReference type="SUPFAM" id="SSF51905">
    <property type="entry name" value="FAD/NAD(P)-binding domain"/>
    <property type="match status" value="1"/>
</dbReference>
<dbReference type="Proteomes" id="UP000315498">
    <property type="component" value="Unassembled WGS sequence"/>
</dbReference>
<evidence type="ECO:0000256" key="2">
    <source>
        <dbReference type="ARBA" id="ARBA00007330"/>
    </source>
</evidence>
<dbReference type="PRINTS" id="PR01001">
    <property type="entry name" value="FADG3PDH"/>
</dbReference>
<evidence type="ECO:0000259" key="7">
    <source>
        <dbReference type="Pfam" id="PF01266"/>
    </source>
</evidence>
<keyword evidence="6" id="KW-0472">Membrane</keyword>
<keyword evidence="6" id="KW-1133">Transmembrane helix</keyword>
<dbReference type="InterPro" id="IPR036188">
    <property type="entry name" value="FAD/NAD-bd_sf"/>
</dbReference>
<comment type="caution">
    <text evidence="8">The sequence shown here is derived from an EMBL/GenBank/DDBJ whole genome shotgun (WGS) entry which is preliminary data.</text>
</comment>
<proteinExistence type="inferred from homology"/>
<evidence type="ECO:0000256" key="4">
    <source>
        <dbReference type="ARBA" id="ARBA00022827"/>
    </source>
</evidence>
<organism evidence="8 9">
    <name type="scientific">SAR86 cluster bacterium</name>
    <dbReference type="NCBI Taxonomy" id="2030880"/>
    <lineage>
        <taxon>Bacteria</taxon>
        <taxon>Pseudomonadati</taxon>
        <taxon>Pseudomonadota</taxon>
        <taxon>Gammaproteobacteria</taxon>
        <taxon>SAR86 cluster</taxon>
    </lineage>
</organism>
<evidence type="ECO:0000256" key="3">
    <source>
        <dbReference type="ARBA" id="ARBA00022630"/>
    </source>
</evidence>
<comment type="similarity">
    <text evidence="2">Belongs to the FAD-dependent glycerol-3-phosphate dehydrogenase family.</text>
</comment>